<protein>
    <recommendedName>
        <fullName evidence="2">Flagellar hook-length control protein-like C-terminal domain-containing protein</fullName>
    </recommendedName>
</protein>
<evidence type="ECO:0000256" key="1">
    <source>
        <dbReference type="SAM" id="MobiDB-lite"/>
    </source>
</evidence>
<feature type="region of interest" description="Disordered" evidence="1">
    <location>
        <begin position="159"/>
        <end position="178"/>
    </location>
</feature>
<comment type="caution">
    <text evidence="3">The sequence shown here is derived from an EMBL/GenBank/DDBJ whole genome shotgun (WGS) entry which is preliminary data.</text>
</comment>
<feature type="compositionally biased region" description="Polar residues" evidence="1">
    <location>
        <begin position="163"/>
        <end position="174"/>
    </location>
</feature>
<dbReference type="InterPro" id="IPR038610">
    <property type="entry name" value="FliK-like_C_sf"/>
</dbReference>
<dbReference type="EMBL" id="MRUL01000013">
    <property type="protein sequence ID" value="OON38770.1"/>
    <property type="molecule type" value="Genomic_DNA"/>
</dbReference>
<name>A0A1S8YI80_9GAMM</name>
<dbReference type="InterPro" id="IPR021136">
    <property type="entry name" value="Flagellar_hook_control-like_C"/>
</dbReference>
<keyword evidence="4" id="KW-1185">Reference proteome</keyword>
<sequence>MIISSLVSQSLRQTSREALSVPPASPALMITSPTTAFSPVLPFALVDSSSNGSLKVNNERHPDNADAGSDEVLVDPAALLALLLPGVALPATNEVNAACAAGEAHSGESAAAMADGRLPNDDGDLTASIAADDALKAHSAAAMADGRLPNDDGDLTASVAASWGNTDNTDSSRSAADDALKAHSVAAWPDDHPQQDSDKPTTGDEVSVSHSASVIDSASVRPLPAADAALHAESFLPQSQERANPLIANHSASVSFPRPAASSDRFVSPQSILAPAVATATAVNSAVLSSEKQNSPIGDTDLHTFNRQPGEPAMTLAFSAPEKSVQAQSAITSMLHQSAINNPTQLAPTGAVINQAAIHISEQKIQLQPMLQSALNADGARTLQQTLGERLQMQIDGQMQKATIRLDPPELGKLDISLHYTTGKLQVQIHAAQPEVWRALNQAAPELRATLSDNNQLQVNVQVSQQGGKGRERYHQQHEEENIFANDGRSVTSPERDDRSVITRV</sequence>
<feature type="domain" description="Flagellar hook-length control protein-like C-terminal" evidence="2">
    <location>
        <begin position="389"/>
        <end position="470"/>
    </location>
</feature>
<dbReference type="Proteomes" id="UP000190667">
    <property type="component" value="Unassembled WGS sequence"/>
</dbReference>
<feature type="region of interest" description="Disordered" evidence="1">
    <location>
        <begin position="186"/>
        <end position="213"/>
    </location>
</feature>
<dbReference type="InterPro" id="IPR052563">
    <property type="entry name" value="FliK"/>
</dbReference>
<organism evidence="3 4">
    <name type="scientific">Izhakiella australiensis</name>
    <dbReference type="NCBI Taxonomy" id="1926881"/>
    <lineage>
        <taxon>Bacteria</taxon>
        <taxon>Pseudomonadati</taxon>
        <taxon>Pseudomonadota</taxon>
        <taxon>Gammaproteobacteria</taxon>
        <taxon>Enterobacterales</taxon>
        <taxon>Erwiniaceae</taxon>
        <taxon>Izhakiella</taxon>
    </lineage>
</organism>
<dbReference type="PANTHER" id="PTHR37533">
    <property type="entry name" value="FLAGELLAR HOOK-LENGTH CONTROL PROTEIN"/>
    <property type="match status" value="1"/>
</dbReference>
<dbReference type="PANTHER" id="PTHR37533:SF2">
    <property type="entry name" value="FLAGELLAR HOOK-LENGTH CONTROL PROTEIN"/>
    <property type="match status" value="1"/>
</dbReference>
<dbReference type="AlphaFoldDB" id="A0A1S8YI80"/>
<dbReference type="RefSeq" id="WP_078003868.1">
    <property type="nucleotide sequence ID" value="NZ_MRUL01000013.1"/>
</dbReference>
<evidence type="ECO:0000313" key="4">
    <source>
        <dbReference type="Proteomes" id="UP000190667"/>
    </source>
</evidence>
<accession>A0A1S8YI80</accession>
<feature type="compositionally biased region" description="Basic and acidic residues" evidence="1">
    <location>
        <begin position="189"/>
        <end position="202"/>
    </location>
</feature>
<feature type="compositionally biased region" description="Basic and acidic residues" evidence="1">
    <location>
        <begin position="494"/>
        <end position="505"/>
    </location>
</feature>
<dbReference type="CDD" id="cd17470">
    <property type="entry name" value="T3SS_Flik_C"/>
    <property type="match status" value="1"/>
</dbReference>
<evidence type="ECO:0000313" key="3">
    <source>
        <dbReference type="EMBL" id="OON38770.1"/>
    </source>
</evidence>
<dbReference type="STRING" id="1926881.BTJ39_16920"/>
<dbReference type="Pfam" id="PF02120">
    <property type="entry name" value="Flg_hook"/>
    <property type="match status" value="1"/>
</dbReference>
<evidence type="ECO:0000259" key="2">
    <source>
        <dbReference type="Pfam" id="PF02120"/>
    </source>
</evidence>
<dbReference type="Gene3D" id="3.30.750.140">
    <property type="match status" value="1"/>
</dbReference>
<gene>
    <name evidence="3" type="ORF">BTJ39_16920</name>
</gene>
<feature type="region of interest" description="Disordered" evidence="1">
    <location>
        <begin position="480"/>
        <end position="505"/>
    </location>
</feature>
<proteinExistence type="predicted"/>
<reference evidence="3 4" key="1">
    <citation type="submission" date="2016-12" db="EMBL/GenBank/DDBJ databases">
        <title>Izhakiella australiana sp. nov. of genus Izhakiella isolated from Australian desert.</title>
        <authorList>
            <person name="Ji M."/>
        </authorList>
    </citation>
    <scope>NUCLEOTIDE SEQUENCE [LARGE SCALE GENOMIC DNA]</scope>
    <source>
        <strain evidence="3 4">D4N98</strain>
    </source>
</reference>